<proteinExistence type="predicted"/>
<name>A0A6V7Y7G6_MELEN</name>
<dbReference type="EMBL" id="CAJEWN010003431">
    <property type="protein sequence ID" value="CAD2207619.1"/>
    <property type="molecule type" value="Genomic_DNA"/>
</dbReference>
<reference evidence="1 2" key="1">
    <citation type="submission" date="2020-08" db="EMBL/GenBank/DDBJ databases">
        <authorList>
            <person name="Koutsovoulos G."/>
            <person name="Danchin GJ E."/>
        </authorList>
    </citation>
    <scope>NUCLEOTIDE SEQUENCE [LARGE SCALE GENOMIC DNA]</scope>
</reference>
<gene>
    <name evidence="1" type="ORF">MENT_LOCUS61577</name>
</gene>
<protein>
    <submittedName>
        <fullName evidence="1">Uncharacterized protein</fullName>
    </submittedName>
</protein>
<dbReference type="AlphaFoldDB" id="A0A6V7Y7G6"/>
<sequence>MVVVNFQKQTLTINDIWSSNHYQCYNDVLGRFAVEVILPGNL</sequence>
<organism evidence="1 2">
    <name type="scientific">Meloidogyne enterolobii</name>
    <name type="common">Root-knot nematode worm</name>
    <name type="synonym">Meloidogyne mayaguensis</name>
    <dbReference type="NCBI Taxonomy" id="390850"/>
    <lineage>
        <taxon>Eukaryota</taxon>
        <taxon>Metazoa</taxon>
        <taxon>Ecdysozoa</taxon>
        <taxon>Nematoda</taxon>
        <taxon>Chromadorea</taxon>
        <taxon>Rhabditida</taxon>
        <taxon>Tylenchina</taxon>
        <taxon>Tylenchomorpha</taxon>
        <taxon>Tylenchoidea</taxon>
        <taxon>Meloidogynidae</taxon>
        <taxon>Meloidogyninae</taxon>
        <taxon>Meloidogyne</taxon>
    </lineage>
</organism>
<evidence type="ECO:0000313" key="2">
    <source>
        <dbReference type="Proteomes" id="UP000580250"/>
    </source>
</evidence>
<accession>A0A6V7Y7G6</accession>
<dbReference type="Proteomes" id="UP000580250">
    <property type="component" value="Unassembled WGS sequence"/>
</dbReference>
<evidence type="ECO:0000313" key="1">
    <source>
        <dbReference type="EMBL" id="CAD2207619.1"/>
    </source>
</evidence>
<comment type="caution">
    <text evidence="1">The sequence shown here is derived from an EMBL/GenBank/DDBJ whole genome shotgun (WGS) entry which is preliminary data.</text>
</comment>